<protein>
    <submittedName>
        <fullName evidence="3">3-isopropylmalate dehydratase large subunit</fullName>
    </submittedName>
</protein>
<dbReference type="SMART" id="SM01360">
    <property type="entry name" value="A2M"/>
    <property type="match status" value="1"/>
</dbReference>
<dbReference type="InterPro" id="IPR008930">
    <property type="entry name" value="Terpenoid_cyclase/PrenylTrfase"/>
</dbReference>
<keyword evidence="1" id="KW-0408">Iron</keyword>
<dbReference type="InterPro" id="IPR015931">
    <property type="entry name" value="Acnase/IPM_dHydase_lsu_aba_1/3"/>
</dbReference>
<dbReference type="PANTHER" id="PTHR40094">
    <property type="entry name" value="ALPHA-2-MACROGLOBULIN HOMOLOG"/>
    <property type="match status" value="1"/>
</dbReference>
<dbReference type="CDD" id="cd02891">
    <property type="entry name" value="A2M_like"/>
    <property type="match status" value="1"/>
</dbReference>
<dbReference type="Proteomes" id="UP000485484">
    <property type="component" value="Unassembled WGS sequence"/>
</dbReference>
<gene>
    <name evidence="3" type="ORF">BWY73_01054</name>
</gene>
<dbReference type="PANTHER" id="PTHR40094:SF1">
    <property type="entry name" value="UBIQUITIN DOMAIN-CONTAINING PROTEIN"/>
    <property type="match status" value="1"/>
</dbReference>
<dbReference type="Gene3D" id="1.50.10.20">
    <property type="match status" value="1"/>
</dbReference>
<feature type="domain" description="Alpha-2-macroglobulin" evidence="2">
    <location>
        <begin position="164"/>
        <end position="254"/>
    </location>
</feature>
<dbReference type="InterPro" id="IPR047565">
    <property type="entry name" value="Alpha-macroglob_thiol-ester_cl"/>
</dbReference>
<dbReference type="InterPro" id="IPR036008">
    <property type="entry name" value="Aconitase_4Fe-4S_dom"/>
</dbReference>
<dbReference type="GO" id="GO:0004866">
    <property type="term" value="F:endopeptidase inhibitor activity"/>
    <property type="evidence" value="ECO:0007669"/>
    <property type="project" value="InterPro"/>
</dbReference>
<dbReference type="InterPro" id="IPR041246">
    <property type="entry name" value="Bact_MG10"/>
</dbReference>
<evidence type="ECO:0000313" key="3">
    <source>
        <dbReference type="EMBL" id="OPZ91574.1"/>
    </source>
</evidence>
<dbReference type="Gene3D" id="2.20.130.20">
    <property type="match status" value="1"/>
</dbReference>
<dbReference type="InterPro" id="IPR051802">
    <property type="entry name" value="YfhM-like"/>
</dbReference>
<dbReference type="InterPro" id="IPR013783">
    <property type="entry name" value="Ig-like_fold"/>
</dbReference>
<dbReference type="Pfam" id="PF17973">
    <property type="entry name" value="bMG10"/>
    <property type="match status" value="1"/>
</dbReference>
<evidence type="ECO:0000259" key="2">
    <source>
        <dbReference type="SMART" id="SM01360"/>
    </source>
</evidence>
<organism evidence="3">
    <name type="scientific">candidate division TA06 bacterium ADurb.Bin417</name>
    <dbReference type="NCBI Taxonomy" id="1852828"/>
    <lineage>
        <taxon>Bacteria</taxon>
        <taxon>Bacteria division TA06</taxon>
    </lineage>
</organism>
<dbReference type="SMART" id="SM01419">
    <property type="entry name" value="Thiol-ester_cl"/>
    <property type="match status" value="1"/>
</dbReference>
<dbReference type="EMBL" id="MWAK01000164">
    <property type="protein sequence ID" value="OPZ91574.1"/>
    <property type="molecule type" value="Genomic_DNA"/>
</dbReference>
<comment type="caution">
    <text evidence="3">The sequence shown here is derived from an EMBL/GenBank/DDBJ whole genome shotgun (WGS) entry which is preliminary data.</text>
</comment>
<sequence length="920" mass="103473">MRLSGSLKPNVSAKDIALMVIGQLGADGATYKAVEYISGGSNVPEIKEFFWKWRRHHQPSQETNLSRSGYDISDRSMGYLGIFGHLAENEEMLSSNRMAEGRGGAVAMRASKSMSGAMMEMAAAPAPSMALGMDAVEKEQKDEQMGGGAAPMAEPSVRTRFADTAFWAAAISTDRQGRAQVEVTMPENLTTWKARVWAMAAGSRVGEGSAEVITTKNLIIRLQAPRFFVQKDEVVLSANVHNYLKTAKKVEVILEMEGGCLALMPGSTLKKTVSVEANGEKRVDWRVKVTQPGTAVVRMKALTDEESDAMQLSFPAYVHGMLKTESWSGYLRPDQGRASITLNVPAERRPEETRLEIRYSPTLAAAMVDALPYLADYPYGCTEQTLNRFLPAVITQKVLIGMGLDLSEIREKRTNLNAQEIGNDRERAGQWKRFDANPVFEMEELGRMVKAGVTRLTAMQNSDGGWGWFSGWGEQSWPHTTAVVVHGLQVARANDVAIVPGVLERGVEWLKKYQAEQLILIRNAEKKEKNTRWKERADDLDAFVYMVLTDAGVENAAMRDFLYRDRIQLSVYAKAMFGLALHKAGDREKRDMLIRNIGQYLVQDDENQTAYLRLPEGNPWWCWYGSETEAEAYYLKLLAATDPKGQAASRLVKYLLNNRKHATYWNSTRDSALVIEAFADYLKASGEDRPDLELEILVDGKRVRQVKIDRGNLFSFENKLVLLGDELKTGRHTVEFRKTGTGPIYFNAYLTNFTLEDPITRAGLEIKVNRKYYRLVREDKSVKAEGMHGQVLDQRVEKYRRVELADLAALKSGDLVEIELKIESKNDYEYIIFEDMKAAGFEPVEVRSGYNRNALGAYMELRDERVCFFTRVLPRGTHSLSYRMRAEIPGRFSALPTRASAMYAPELKANSDEIKLRVTD</sequence>
<accession>A0A1V5MEA5</accession>
<proteinExistence type="predicted"/>
<reference evidence="3" key="1">
    <citation type="submission" date="2017-02" db="EMBL/GenBank/DDBJ databases">
        <title>Delving into the versatile metabolic prowess of the omnipresent phylum Bacteroidetes.</title>
        <authorList>
            <person name="Nobu M.K."/>
            <person name="Mei R."/>
            <person name="Narihiro T."/>
            <person name="Kuroda K."/>
            <person name="Liu W.-T."/>
        </authorList>
    </citation>
    <scope>NUCLEOTIDE SEQUENCE</scope>
    <source>
        <strain evidence="3">ADurb.Bin417</strain>
    </source>
</reference>
<dbReference type="SUPFAM" id="SSF48239">
    <property type="entry name" value="Terpenoid cyclases/Protein prenyltransferases"/>
    <property type="match status" value="1"/>
</dbReference>
<evidence type="ECO:0000256" key="1">
    <source>
        <dbReference type="ARBA" id="ARBA00023004"/>
    </source>
</evidence>
<dbReference type="GO" id="GO:0005615">
    <property type="term" value="C:extracellular space"/>
    <property type="evidence" value="ECO:0007669"/>
    <property type="project" value="InterPro"/>
</dbReference>
<dbReference type="Pfam" id="PF00207">
    <property type="entry name" value="A2M"/>
    <property type="match status" value="1"/>
</dbReference>
<dbReference type="InterPro" id="IPR011626">
    <property type="entry name" value="Alpha-macroglobulin_TED"/>
</dbReference>
<dbReference type="AlphaFoldDB" id="A0A1V5MEA5"/>
<dbReference type="Pfam" id="PF07678">
    <property type="entry name" value="TED_complement"/>
    <property type="match status" value="1"/>
</dbReference>
<dbReference type="InterPro" id="IPR001599">
    <property type="entry name" value="Macroglobln_a2"/>
</dbReference>
<dbReference type="SUPFAM" id="SSF53732">
    <property type="entry name" value="Aconitase iron-sulfur domain"/>
    <property type="match status" value="1"/>
</dbReference>
<name>A0A1V5MEA5_UNCT6</name>
<dbReference type="Gene3D" id="3.30.499.10">
    <property type="entry name" value="Aconitase, domain 3"/>
    <property type="match status" value="1"/>
</dbReference>
<dbReference type="Gene3D" id="2.60.40.10">
    <property type="entry name" value="Immunoglobulins"/>
    <property type="match status" value="1"/>
</dbReference>